<organism evidence="1 2">
    <name type="scientific">Phaedon cochleariae</name>
    <name type="common">Mustard beetle</name>
    <dbReference type="NCBI Taxonomy" id="80249"/>
    <lineage>
        <taxon>Eukaryota</taxon>
        <taxon>Metazoa</taxon>
        <taxon>Ecdysozoa</taxon>
        <taxon>Arthropoda</taxon>
        <taxon>Hexapoda</taxon>
        <taxon>Insecta</taxon>
        <taxon>Pterygota</taxon>
        <taxon>Neoptera</taxon>
        <taxon>Endopterygota</taxon>
        <taxon>Coleoptera</taxon>
        <taxon>Polyphaga</taxon>
        <taxon>Cucujiformia</taxon>
        <taxon>Chrysomeloidea</taxon>
        <taxon>Chrysomelidae</taxon>
        <taxon>Chrysomelinae</taxon>
        <taxon>Chrysomelini</taxon>
        <taxon>Phaedon</taxon>
    </lineage>
</organism>
<dbReference type="Pfam" id="PF09778">
    <property type="entry name" value="Guanylate_cyc_2"/>
    <property type="match status" value="1"/>
</dbReference>
<dbReference type="Gene3D" id="3.90.70.10">
    <property type="entry name" value="Cysteine proteinases"/>
    <property type="match status" value="1"/>
</dbReference>
<reference evidence="1" key="2">
    <citation type="submission" date="2022-10" db="EMBL/GenBank/DDBJ databases">
        <authorList>
            <consortium name="ENA_rothamsted_submissions"/>
            <consortium name="culmorum"/>
            <person name="King R."/>
        </authorList>
    </citation>
    <scope>NUCLEOTIDE SEQUENCE</scope>
</reference>
<dbReference type="EMBL" id="OU896717">
    <property type="protein sequence ID" value="CAH1118419.1"/>
    <property type="molecule type" value="Genomic_DNA"/>
</dbReference>
<dbReference type="OrthoDB" id="206796at2759"/>
<sequence length="234" mass="27377">MSRIENMEIISNNGQPEKIHIQLNHFKQKSNWDCGVSCVLMVLNRTQRQEFLKNFMQICNNEGFNKSTWTIDLCYLLKKFDVRHIFYTITLGVHEGYRGNSFYHKVLTKDENRITTRFKIAENSGIFIRNSSLSITEVMEHLVNGPVIVLTNAKHLCCDICKLNKISSEFRKCIPWPVTYQGHYIVLCGYDINSRKVFYRNPSFGDHVCTMSMTMFDQARKSYGTDEDIILIYK</sequence>
<evidence type="ECO:0000313" key="1">
    <source>
        <dbReference type="EMBL" id="CAH1118419.1"/>
    </source>
</evidence>
<keyword evidence="2" id="KW-1185">Reference proteome</keyword>
<accession>A0A9P0D9N7</accession>
<name>A0A9P0D9N7_PHACE</name>
<dbReference type="AlphaFoldDB" id="A0A9P0D9N7"/>
<evidence type="ECO:0008006" key="3">
    <source>
        <dbReference type="Google" id="ProtNLM"/>
    </source>
</evidence>
<dbReference type="InterPro" id="IPR018616">
    <property type="entry name" value="GUCD1"/>
</dbReference>
<dbReference type="PANTHER" id="PTHR31400:SF1">
    <property type="entry name" value="PROTEIN GUCD1"/>
    <property type="match status" value="1"/>
</dbReference>
<gene>
    <name evidence="1" type="ORF">PHAECO_LOCUS2623</name>
</gene>
<protein>
    <recommendedName>
        <fullName evidence="3">Protein GUCD1</fullName>
    </recommendedName>
</protein>
<proteinExistence type="predicted"/>
<reference evidence="1" key="1">
    <citation type="submission" date="2022-01" db="EMBL/GenBank/DDBJ databases">
        <authorList>
            <person name="King R."/>
        </authorList>
    </citation>
    <scope>NUCLEOTIDE SEQUENCE</scope>
</reference>
<dbReference type="PANTHER" id="PTHR31400">
    <property type="entry name" value="GUANYLYL CYCLASE DOMAIN CONTAINING PROTEIN 1 GUCD1"/>
    <property type="match status" value="1"/>
</dbReference>
<evidence type="ECO:0000313" key="2">
    <source>
        <dbReference type="Proteomes" id="UP001153737"/>
    </source>
</evidence>
<dbReference type="Proteomes" id="UP001153737">
    <property type="component" value="Chromosome 11"/>
</dbReference>